<dbReference type="GO" id="GO:0016020">
    <property type="term" value="C:membrane"/>
    <property type="evidence" value="ECO:0007669"/>
    <property type="project" value="TreeGrafter"/>
</dbReference>
<gene>
    <name evidence="4" type="ORF">RSA13_02875</name>
</gene>
<feature type="transmembrane region" description="Helical" evidence="1">
    <location>
        <begin position="286"/>
        <end position="303"/>
    </location>
</feature>
<evidence type="ECO:0000256" key="1">
    <source>
        <dbReference type="SAM" id="Phobius"/>
    </source>
</evidence>
<dbReference type="Pfam" id="PF19040">
    <property type="entry name" value="SGNH"/>
    <property type="match status" value="1"/>
</dbReference>
<evidence type="ECO:0000259" key="3">
    <source>
        <dbReference type="Pfam" id="PF19040"/>
    </source>
</evidence>
<organism evidence="4 5">
    <name type="scientific">Pantoea stewartii</name>
    <dbReference type="NCBI Taxonomy" id="66269"/>
    <lineage>
        <taxon>Bacteria</taxon>
        <taxon>Pseudomonadati</taxon>
        <taxon>Pseudomonadota</taxon>
        <taxon>Gammaproteobacteria</taxon>
        <taxon>Enterobacterales</taxon>
        <taxon>Erwiniaceae</taxon>
        <taxon>Pantoea</taxon>
    </lineage>
</organism>
<evidence type="ECO:0000259" key="2">
    <source>
        <dbReference type="Pfam" id="PF01757"/>
    </source>
</evidence>
<feature type="transmembrane region" description="Helical" evidence="1">
    <location>
        <begin position="247"/>
        <end position="274"/>
    </location>
</feature>
<keyword evidence="1" id="KW-1133">Transmembrane helix</keyword>
<name>A0AB34VKZ1_9GAMM</name>
<evidence type="ECO:0008006" key="6">
    <source>
        <dbReference type="Google" id="ProtNLM"/>
    </source>
</evidence>
<keyword evidence="1" id="KW-0472">Membrane</keyword>
<feature type="transmembrane region" description="Helical" evidence="1">
    <location>
        <begin position="218"/>
        <end position="235"/>
    </location>
</feature>
<feature type="transmembrane region" description="Helical" evidence="1">
    <location>
        <begin position="309"/>
        <end position="329"/>
    </location>
</feature>
<dbReference type="PANTHER" id="PTHR23028:SF53">
    <property type="entry name" value="ACYL_TRANSF_3 DOMAIN-CONTAINING PROTEIN"/>
    <property type="match status" value="1"/>
</dbReference>
<comment type="caution">
    <text evidence="4">The sequence shown here is derived from an EMBL/GenBank/DDBJ whole genome shotgun (WGS) entry which is preliminary data.</text>
</comment>
<evidence type="ECO:0000313" key="5">
    <source>
        <dbReference type="Proteomes" id="UP000072520"/>
    </source>
</evidence>
<protein>
    <recommendedName>
        <fullName evidence="6">Acyltransferase</fullName>
    </recommendedName>
</protein>
<feature type="domain" description="Acyltransferase 3" evidence="2">
    <location>
        <begin position="6"/>
        <end position="323"/>
    </location>
</feature>
<dbReference type="PANTHER" id="PTHR23028">
    <property type="entry name" value="ACETYLTRANSFERASE"/>
    <property type="match status" value="1"/>
</dbReference>
<reference evidence="4 5" key="1">
    <citation type="journal article" date="2016" name="Front. Microbiol.">
        <title>Genomic Resource of Rice Seed Associated Bacteria.</title>
        <authorList>
            <person name="Midha S."/>
            <person name="Bansal K."/>
            <person name="Sharma S."/>
            <person name="Kumar N."/>
            <person name="Patil P.P."/>
            <person name="Chaudhry V."/>
            <person name="Patil P.B."/>
        </authorList>
    </citation>
    <scope>NUCLEOTIDE SEQUENCE [LARGE SCALE GENOMIC DNA]</scope>
    <source>
        <strain evidence="4 5">RSA13</strain>
    </source>
</reference>
<feature type="transmembrane region" description="Helical" evidence="1">
    <location>
        <begin position="12"/>
        <end position="31"/>
    </location>
</feature>
<dbReference type="Pfam" id="PF01757">
    <property type="entry name" value="Acyl_transf_3"/>
    <property type="match status" value="1"/>
</dbReference>
<dbReference type="InterPro" id="IPR002656">
    <property type="entry name" value="Acyl_transf_3_dom"/>
</dbReference>
<dbReference type="InterPro" id="IPR050879">
    <property type="entry name" value="Acyltransferase_3"/>
</dbReference>
<dbReference type="AlphaFoldDB" id="A0AB34VKZ1"/>
<dbReference type="GO" id="GO:0009103">
    <property type="term" value="P:lipopolysaccharide biosynthetic process"/>
    <property type="evidence" value="ECO:0007669"/>
    <property type="project" value="TreeGrafter"/>
</dbReference>
<accession>A0AB34VKZ1</accession>
<proteinExistence type="predicted"/>
<dbReference type="GO" id="GO:0016747">
    <property type="term" value="F:acyltransferase activity, transferring groups other than amino-acyl groups"/>
    <property type="evidence" value="ECO:0007669"/>
    <property type="project" value="InterPro"/>
</dbReference>
<feature type="transmembrane region" description="Helical" evidence="1">
    <location>
        <begin position="75"/>
        <end position="92"/>
    </location>
</feature>
<feature type="domain" description="SGNH" evidence="3">
    <location>
        <begin position="396"/>
        <end position="649"/>
    </location>
</feature>
<sequence>MKYRSDIDGLRAVAVTLVILFHAGLSVIASGFIGVDIFFVISGFLISKIILDSYSEGKFSLSAFYNRRIWRLQPSLLVVVFFAAILGSVFYLPDDYNTFLHSIKNLLYFSSNRYFSDVTTTYASEDANYLILLHTWSLSVEWQWYLCFPVLLLIALKYAGNSGAFYINCAATLFLTSHALNVSATSHTDHYYDLLSRCFELQAGSCLAFGRLKLRGRLAGVTGIGSLAVLIAIALKDNVLPAYPNVFTVFVVLATGAVILSGETTLTAASRLLSSRVMVWAGKRSYSFYLWHWPGIAVLHYMKLFGNKMLVTGVLGTSLFLACLSYRFIEMPFRRNQKPLRATFGWLMIFPLLISLGLYAAARKDEFFPWRFGSAYAHATALQLEYKNLSGHRSDCLTDDIEGKYPDDYCTFGPTDAKNKAFFIGDSNANHYWMFLDVLAKNAGLRITARSTATCLTLPGLYQYDWWFKSRNTTYDQCHINTQKYYQDIESGKYKYVIIGELWPMYVSDKILNHPDDPRNLELAKERLDKALREAFDIIVKSGAQPVIMKEIYTRPEGYEACVKDHLMRRESILDGSCNIPKVTSPPRSWFDSEFSALKKDYPSLIIIDIKDAQCAHNLCVTEVRGSPIYRDVGHLNDYAAYIFGEEYLKMEGNPFKGEGK</sequence>
<evidence type="ECO:0000313" key="4">
    <source>
        <dbReference type="EMBL" id="KTT00359.1"/>
    </source>
</evidence>
<dbReference type="Proteomes" id="UP000072520">
    <property type="component" value="Unassembled WGS sequence"/>
</dbReference>
<dbReference type="EMBL" id="LDSI01000003">
    <property type="protein sequence ID" value="KTT00359.1"/>
    <property type="molecule type" value="Genomic_DNA"/>
</dbReference>
<feature type="transmembrane region" description="Helical" evidence="1">
    <location>
        <begin position="341"/>
        <end position="362"/>
    </location>
</feature>
<keyword evidence="1" id="KW-0812">Transmembrane</keyword>
<dbReference type="RefSeq" id="WP_072209146.1">
    <property type="nucleotide sequence ID" value="NZ_LDSI01000003.1"/>
</dbReference>
<dbReference type="InterPro" id="IPR043968">
    <property type="entry name" value="SGNH"/>
</dbReference>